<evidence type="ECO:0000313" key="18">
    <source>
        <dbReference type="Proteomes" id="UP001396334"/>
    </source>
</evidence>
<keyword evidence="5" id="KW-0808">Transferase</keyword>
<evidence type="ECO:0000256" key="2">
    <source>
        <dbReference type="ARBA" id="ARBA00004881"/>
    </source>
</evidence>
<dbReference type="InterPro" id="IPR019378">
    <property type="entry name" value="GDP-Fuc_O-FucTrfase"/>
</dbReference>
<evidence type="ECO:0000256" key="3">
    <source>
        <dbReference type="ARBA" id="ARBA00007737"/>
    </source>
</evidence>
<keyword evidence="6 15" id="KW-0812">Transmembrane</keyword>
<evidence type="ECO:0000256" key="13">
    <source>
        <dbReference type="ARBA" id="ARBA00030350"/>
    </source>
</evidence>
<name>A0ABR2P5B2_9ROSI</name>
<dbReference type="Pfam" id="PF03016">
    <property type="entry name" value="Exostosin_GT47"/>
    <property type="match status" value="1"/>
</dbReference>
<comment type="caution">
    <text evidence="17">The sequence shown here is derived from an EMBL/GenBank/DDBJ whole genome shotgun (WGS) entry which is preliminary data.</text>
</comment>
<feature type="region of interest" description="Disordered" evidence="14">
    <location>
        <begin position="1062"/>
        <end position="1113"/>
    </location>
</feature>
<keyword evidence="7" id="KW-0735">Signal-anchor</keyword>
<dbReference type="PANTHER" id="PTHR31741">
    <property type="entry name" value="OS02G0726500 PROTEIN-RELATED"/>
    <property type="match status" value="1"/>
</dbReference>
<comment type="subcellular location">
    <subcellularLocation>
        <location evidence="1">Membrane</location>
        <topology evidence="1">Single-pass type II membrane protein</topology>
    </subcellularLocation>
</comment>
<dbReference type="Proteomes" id="UP001396334">
    <property type="component" value="Unassembled WGS sequence"/>
</dbReference>
<accession>A0ABR2P5B2</accession>
<keyword evidence="12" id="KW-0119">Carbohydrate metabolism</keyword>
<evidence type="ECO:0000256" key="4">
    <source>
        <dbReference type="ARBA" id="ARBA00022676"/>
    </source>
</evidence>
<keyword evidence="11" id="KW-0294">Fucose metabolism</keyword>
<evidence type="ECO:0000256" key="10">
    <source>
        <dbReference type="ARBA" id="ARBA00023180"/>
    </source>
</evidence>
<evidence type="ECO:0000256" key="5">
    <source>
        <dbReference type="ARBA" id="ARBA00022679"/>
    </source>
</evidence>
<evidence type="ECO:0000256" key="9">
    <source>
        <dbReference type="ARBA" id="ARBA00023136"/>
    </source>
</evidence>
<comment type="pathway">
    <text evidence="2">Glycan metabolism.</text>
</comment>
<comment type="similarity">
    <text evidence="3">Belongs to the glycosyltransferase GT106 family.</text>
</comment>
<proteinExistence type="inferred from homology"/>
<keyword evidence="10" id="KW-0325">Glycoprotein</keyword>
<evidence type="ECO:0000256" key="7">
    <source>
        <dbReference type="ARBA" id="ARBA00022968"/>
    </source>
</evidence>
<dbReference type="PANTHER" id="PTHR31741:SF6">
    <property type="entry name" value="PROTEIN EMBRYO SAC DEVELOPMENT ARREST 30"/>
    <property type="match status" value="1"/>
</dbReference>
<keyword evidence="4" id="KW-0328">Glycosyltransferase</keyword>
<evidence type="ECO:0000256" key="11">
    <source>
        <dbReference type="ARBA" id="ARBA00023253"/>
    </source>
</evidence>
<keyword evidence="8 15" id="KW-1133">Transmembrane helix</keyword>
<evidence type="ECO:0000256" key="15">
    <source>
        <dbReference type="SAM" id="Phobius"/>
    </source>
</evidence>
<gene>
    <name evidence="17" type="ORF">V6N11_074005</name>
</gene>
<feature type="compositionally biased region" description="Acidic residues" evidence="14">
    <location>
        <begin position="1078"/>
        <end position="1092"/>
    </location>
</feature>
<dbReference type="EMBL" id="JBBPBN010000080">
    <property type="protein sequence ID" value="KAK8983602.1"/>
    <property type="molecule type" value="Genomic_DNA"/>
</dbReference>
<feature type="compositionally biased region" description="Basic and acidic residues" evidence="14">
    <location>
        <begin position="1062"/>
        <end position="1077"/>
    </location>
</feature>
<evidence type="ECO:0000256" key="8">
    <source>
        <dbReference type="ARBA" id="ARBA00022989"/>
    </source>
</evidence>
<evidence type="ECO:0000256" key="6">
    <source>
        <dbReference type="ARBA" id="ARBA00022692"/>
    </source>
</evidence>
<evidence type="ECO:0000256" key="14">
    <source>
        <dbReference type="SAM" id="MobiDB-lite"/>
    </source>
</evidence>
<evidence type="ECO:0000259" key="16">
    <source>
        <dbReference type="Pfam" id="PF03016"/>
    </source>
</evidence>
<evidence type="ECO:0000313" key="17">
    <source>
        <dbReference type="EMBL" id="KAK8983602.1"/>
    </source>
</evidence>
<organism evidence="17 18">
    <name type="scientific">Hibiscus sabdariffa</name>
    <name type="common">roselle</name>
    <dbReference type="NCBI Taxonomy" id="183260"/>
    <lineage>
        <taxon>Eukaryota</taxon>
        <taxon>Viridiplantae</taxon>
        <taxon>Streptophyta</taxon>
        <taxon>Embryophyta</taxon>
        <taxon>Tracheophyta</taxon>
        <taxon>Spermatophyta</taxon>
        <taxon>Magnoliopsida</taxon>
        <taxon>eudicotyledons</taxon>
        <taxon>Gunneridae</taxon>
        <taxon>Pentapetalae</taxon>
        <taxon>rosids</taxon>
        <taxon>malvids</taxon>
        <taxon>Malvales</taxon>
        <taxon>Malvaceae</taxon>
        <taxon>Malvoideae</taxon>
        <taxon>Hibiscus</taxon>
    </lineage>
</organism>
<keyword evidence="18" id="KW-1185">Reference proteome</keyword>
<evidence type="ECO:0000256" key="1">
    <source>
        <dbReference type="ARBA" id="ARBA00004606"/>
    </source>
</evidence>
<dbReference type="Pfam" id="PF10250">
    <property type="entry name" value="O-FucT"/>
    <property type="match status" value="1"/>
</dbReference>
<reference evidence="17 18" key="1">
    <citation type="journal article" date="2024" name="G3 (Bethesda)">
        <title>Genome assembly of Hibiscus sabdariffa L. provides insights into metabolisms of medicinal natural products.</title>
        <authorList>
            <person name="Kim T."/>
        </authorList>
    </citation>
    <scope>NUCLEOTIDE SEQUENCE [LARGE SCALE GENOMIC DNA]</scope>
    <source>
        <strain evidence="17">TK-2024</strain>
        <tissue evidence="17">Old leaves</tissue>
    </source>
</reference>
<evidence type="ECO:0000256" key="12">
    <source>
        <dbReference type="ARBA" id="ARBA00023277"/>
    </source>
</evidence>
<feature type="domain" description="Exostosin GT47" evidence="16">
    <location>
        <begin position="143"/>
        <end position="420"/>
    </location>
</feature>
<protein>
    <recommendedName>
        <fullName evidence="13">O-fucosyltransferase family protein</fullName>
    </recommendedName>
</protein>
<keyword evidence="9 15" id="KW-0472">Membrane</keyword>
<feature type="transmembrane region" description="Helical" evidence="15">
    <location>
        <begin position="24"/>
        <end position="44"/>
    </location>
</feature>
<sequence>MGKKASPLVYQIFQHRFPATFKGFFYFLPISLALTTLLLIFIYISTTASVTKSHAQATLYLRTLPSSSSSFNIDQTSNLPITPFEDTENDNDNLFADPSRLDRLSRANQWLLGNLFGLTNGNYTNNKEAYHDGDLFLQDYRQMNKSLKIYVYPHGKDDPFANVLLPPESDTTGNYASELMFKRALMKSHFVTKDPNEAHLFYMPFSISPMRTDPRIDVHGIPDFVKNYISNVSQKYPYWNRTGGADHFYVACHSIGKIAFDKAFVARLNVIQLVCSSTYFPSSYLPHKDASMPQVWPRQGDPPNLVTSQRKRLAFFAGAVNSPVRIALLKVWGNDTEIFAHFGRLQTPYSDQLLGSKFCIHVKGFEVNTARVADALYYGCIPIILANHYDLPFTDILNWKSFSVVVHHVDIPVMKKILQGISNEEYNMLQSNVLRVRKHFQWNVPAIDFDAFYMSMYELWKRRLGSHHWGLARTFQGELGVKFNIQETNFLMTQYSAKEALSHDIPNIGSSLEVKRNKRLWGDVRSLESLQPYANPRSSYPAPDENSNGFIYAKIFGGFEKIRSSICDLVTISRLLNATLVIPEIQQSTRSKGVSYKFKSFTYLYDEEEFIISLKNDVNIVKTLPEYLKAARKRSEFPIFKPQNSASPNFYVREVLPKLMKAKVVGLIITDGGCLQSILPPSMSEFQRLRCRVGFHALQFRPEIQILGLRIVERLRASGQPFLAYHPGLVRDTLAYHGCAELYQDVHTELIQYRRAQLIKQGIINDELSVDSHMRRENGSCPLMPEEVGLLLRAIGYPPQTIIYLAGSKTFGGQRLLIPLRSLFPNLVDRTTLCSKTELFDLVGPEAPLPADIFRPPLQKSEQQLMDEWKKAGPRPRPLPPPPDRPIYQHEKEGWYAWITETDKEPGPSPMDLRNQAHRLIWDALDYIVSVEADAFIPGFNNDGSGWPDFSGLAIGQRLYERASSRTYRPDRKTIAALFNITRDDMYHPKRNWTLSAKEHLNRSLSEDGLIRQSLLSKPKSFLSHPLPECSCRIPSVETTKQVKGKDGRILYGGEEECPKWMHSARGEGAIDDKTESAEDDDDAVEQLESDATDVTSSLTSLIDHDEEWDPND</sequence>
<dbReference type="InterPro" id="IPR040911">
    <property type="entry name" value="Exostosin_GT47"/>
</dbReference>